<dbReference type="InterPro" id="IPR023214">
    <property type="entry name" value="HAD_sf"/>
</dbReference>
<dbReference type="PANTHER" id="PTHR45947">
    <property type="entry name" value="SULFOQUINOVOSYL TRANSFERASE SQD2"/>
    <property type="match status" value="1"/>
</dbReference>
<dbReference type="Pfam" id="PF05045">
    <property type="entry name" value="RgpF"/>
    <property type="match status" value="1"/>
</dbReference>
<dbReference type="GO" id="GO:0016757">
    <property type="term" value="F:glycosyltransferase activity"/>
    <property type="evidence" value="ECO:0007669"/>
    <property type="project" value="UniProtKB-KW"/>
</dbReference>
<evidence type="ECO:0000313" key="5">
    <source>
        <dbReference type="Proteomes" id="UP001197609"/>
    </source>
</evidence>
<dbReference type="SUPFAM" id="SSF56784">
    <property type="entry name" value="HAD-like"/>
    <property type="match status" value="1"/>
</dbReference>
<dbReference type="EC" id="2.4.-.-" evidence="4"/>
<feature type="coiled-coil region" evidence="1">
    <location>
        <begin position="476"/>
        <end position="510"/>
    </location>
</feature>
<keyword evidence="4" id="KW-0808">Transferase</keyword>
<keyword evidence="4" id="KW-0328">Glycosyltransferase</keyword>
<dbReference type="Pfam" id="PF00702">
    <property type="entry name" value="Hydrolase"/>
    <property type="match status" value="1"/>
</dbReference>
<dbReference type="InterPro" id="IPR007739">
    <property type="entry name" value="RgpF"/>
</dbReference>
<dbReference type="Gene3D" id="3.40.50.2000">
    <property type="entry name" value="Glycogen Phosphorylase B"/>
    <property type="match status" value="2"/>
</dbReference>
<evidence type="ECO:0000256" key="1">
    <source>
        <dbReference type="SAM" id="Coils"/>
    </source>
</evidence>
<proteinExistence type="predicted"/>
<dbReference type="EMBL" id="JAIOIU010000011">
    <property type="protein sequence ID" value="MBZ0158635.1"/>
    <property type="molecule type" value="Genomic_DNA"/>
</dbReference>
<dbReference type="SUPFAM" id="SSF53756">
    <property type="entry name" value="UDP-Glycosyltransferase/glycogen phosphorylase"/>
    <property type="match status" value="1"/>
</dbReference>
<accession>A0AAJ1AH68</accession>
<name>A0AAJ1AH68_9BACT</name>
<gene>
    <name evidence="4" type="ORF">K8G79_00560</name>
</gene>
<feature type="domain" description="Glycosyl transferase family 1" evidence="2">
    <location>
        <begin position="226"/>
        <end position="385"/>
    </location>
</feature>
<keyword evidence="1" id="KW-0175">Coiled coil</keyword>
<dbReference type="InterPro" id="IPR036412">
    <property type="entry name" value="HAD-like_sf"/>
</dbReference>
<reference evidence="4 5" key="1">
    <citation type="journal article" date="2021" name="bioRxiv">
        <title>Unraveling nitrogen, sulfur and carbon metabolic pathways and microbial community transcriptional responses to substrate deprivation and toxicity stresses in a bioreactor mimicking anoxic brackish coastal sediment conditions.</title>
        <authorList>
            <person name="Martins P.D."/>
            <person name="Echeveste M.J."/>
            <person name="Arshad A."/>
            <person name="Kurth J."/>
            <person name="Ouboter H."/>
            <person name="Jetten M.S.M."/>
            <person name="Welte C.U."/>
        </authorList>
    </citation>
    <scope>NUCLEOTIDE SEQUENCE [LARGE SCALE GENOMIC DNA]</scope>
    <source>
        <strain evidence="4">MAG_38</strain>
    </source>
</reference>
<dbReference type="CDD" id="cd01427">
    <property type="entry name" value="HAD_like"/>
    <property type="match status" value="1"/>
</dbReference>
<evidence type="ECO:0000313" key="4">
    <source>
        <dbReference type="EMBL" id="MBZ0158635.1"/>
    </source>
</evidence>
<dbReference type="InterPro" id="IPR028098">
    <property type="entry name" value="Glyco_trans_4-like_N"/>
</dbReference>
<dbReference type="Proteomes" id="UP001197609">
    <property type="component" value="Unassembled WGS sequence"/>
</dbReference>
<dbReference type="Pfam" id="PF13439">
    <property type="entry name" value="Glyco_transf_4"/>
    <property type="match status" value="1"/>
</dbReference>
<protein>
    <submittedName>
        <fullName evidence="4">Glycosyltransferase</fullName>
        <ecNumber evidence="4">2.4.-.-</ecNumber>
    </submittedName>
</protein>
<dbReference type="PANTHER" id="PTHR45947:SF13">
    <property type="entry name" value="TRANSFERASE"/>
    <property type="match status" value="1"/>
</dbReference>
<dbReference type="Pfam" id="PF00534">
    <property type="entry name" value="Glycos_transf_1"/>
    <property type="match status" value="1"/>
</dbReference>
<evidence type="ECO:0000259" key="3">
    <source>
        <dbReference type="Pfam" id="PF13439"/>
    </source>
</evidence>
<evidence type="ECO:0000259" key="2">
    <source>
        <dbReference type="Pfam" id="PF00534"/>
    </source>
</evidence>
<organism evidence="4 5">
    <name type="scientific">Candidatus Methylomirabilis tolerans</name>
    <dbReference type="NCBI Taxonomy" id="3123416"/>
    <lineage>
        <taxon>Bacteria</taxon>
        <taxon>Candidatus Methylomirabilota</taxon>
        <taxon>Candidatus Methylomirabilia</taxon>
        <taxon>Candidatus Methylomirabilales</taxon>
        <taxon>Candidatus Methylomirabilaceae</taxon>
        <taxon>Candidatus Methylomirabilis</taxon>
    </lineage>
</organism>
<dbReference type="Gene3D" id="3.40.50.1000">
    <property type="entry name" value="HAD superfamily/HAD-like"/>
    <property type="match status" value="1"/>
</dbReference>
<comment type="caution">
    <text evidence="4">The sequence shown here is derived from an EMBL/GenBank/DDBJ whole genome shotgun (WGS) entry which is preliminary data.</text>
</comment>
<sequence>MKILQVIHGFPPESIAGTETYCEALSRCLLARGHECIILAGSGRSAPQATLETVEKDGLLVTRYLRLEGRPRRWTEEYDPEAEGLVRHLLAAVRPDLVHLHHWLHLTNNLVAICADLGIPVVVTLHDVWTSCPRVHRIHRDGSFCAEPLLTAPCLHCVERTQWQTDQEVAAALALRQQMIETELALASVLIVPSEAHRSLLLQLFELPKDRLMVLSHGSFQTIMTRERQKKPSSFSNRPLQVGHWGHFLYHKGTHLLLEALHQLNDPTVVQVHLIGTAIEQAYEERLHDLARGLSVQFHGAYQPSDLQAFDLDLAVFPSITSESYSFTIDEALRLGLPVLVSDRGALPERIGAAGQTFRAGDAGDLARRLQALLDAPETLEVMRRSSQPEMLFSTDAHVAVLEKIYQEATHANCRTTESSTPYLKVIAYVQQQVRERERTLAGFQSCLAQAEQQAAHAAAAETVAIALVRERDAALREQRERVSELDAALREQRKRVSELEEGISGLDAEARLYREALEAILSSTTWKLTAPIRWIRHPVRALTGKDRFTINLAHLKSTFRRTHSYYRKTGLKATARRIIAEMRTLSTKSPDTTPYSPELFNISDIHPLSGDISSRVAVHAHVYYPDVITELASYLRNVPFAFDLFISVSTDGARETCYQAFSELPRAGRVVVDVVVNRGRDIAPMVCHFGATLATYDYICHVHTKKSVYTQGRMEGWREYLFRQLLGSEDQVRRIFSIFEKDPGAGIVYPQNYEHLPYWGNTWLSNRALGSRMCRQIGITDVPEGYFDYPAGSMFWARSKAIQKLFSADIQLTDFPEEAGQTDGSLAHCVERLLVLAVKHAGYKPLILADPVVRSWSKWRFDRYMARTVHCVKTMLDAQDVKVIAFDIFDTLLIRPVIHPETAKTIIGHRSRNMIGNDYAELRAHAEVRARSRLGRDVGLDDIYAEFASLAGKQVDEVGHIRALEEDTELHLVAPRSECIDLANYAVRSGKRVVLVSDMFLPRGVVEKILSENGVTGYHALYLSSDIGVRKDTGELYRFVLQQEQIAPSALLMVGDNEHSDVQIPLNLGIQVCHVLRPVEIARALPRFSRAIEWVQTKGSLDEQLTLGLVIRKLFGPVFYQSLDPDSLLNGGPQHIGYAVVGPVIMSFCLWLIDTARKDGIEKLFFLAREGQLLKKVYDHVAMHVEDAIPSEYLVLSRRAVTVPVIESIDDIFRIAGDSEYFPNELHEFLKYRYGLTLKDDDLHELYSRGLWKKGELVEVKGDIRRLKPVLEALAESILARSRIERPGLTAYLDNIGLNDVQPAAVVDVGYSATIQGLLSGFLKKPIQGYYMLTSARSRENSNKHNAFARGYYADQIGRAKSGVSSLWRRSFELETLLSSNDPQVICYVADKNGTPEALYQEHSIDEQQSMRTRADIHRGVVSFVDDFFSLKNSVYPELTLPATLPEMLFREFVEHMSSSEKEMLSSLALDDHYCGRGIVAFGQTPISGKRISA</sequence>
<dbReference type="InterPro" id="IPR050194">
    <property type="entry name" value="Glycosyltransferase_grp1"/>
</dbReference>
<dbReference type="InterPro" id="IPR001296">
    <property type="entry name" value="Glyco_trans_1"/>
</dbReference>
<feature type="domain" description="Glycosyltransferase subfamily 4-like N-terminal" evidence="3">
    <location>
        <begin position="17"/>
        <end position="218"/>
    </location>
</feature>